<dbReference type="Pfam" id="PF13460">
    <property type="entry name" value="NAD_binding_10"/>
    <property type="match status" value="1"/>
</dbReference>
<proteinExistence type="predicted"/>
<organism evidence="2 3">
    <name type="scientific">Heterodermia speciosa</name>
    <dbReference type="NCBI Taxonomy" id="116794"/>
    <lineage>
        <taxon>Eukaryota</taxon>
        <taxon>Fungi</taxon>
        <taxon>Dikarya</taxon>
        <taxon>Ascomycota</taxon>
        <taxon>Pezizomycotina</taxon>
        <taxon>Lecanoromycetes</taxon>
        <taxon>OSLEUM clade</taxon>
        <taxon>Lecanoromycetidae</taxon>
        <taxon>Caliciales</taxon>
        <taxon>Physciaceae</taxon>
        <taxon>Heterodermia</taxon>
    </lineage>
</organism>
<dbReference type="AlphaFoldDB" id="A0A8H3EUT8"/>
<dbReference type="InterPro" id="IPR036291">
    <property type="entry name" value="NAD(P)-bd_dom_sf"/>
</dbReference>
<dbReference type="Gene3D" id="3.40.50.720">
    <property type="entry name" value="NAD(P)-binding Rossmann-like Domain"/>
    <property type="match status" value="1"/>
</dbReference>
<feature type="domain" description="NAD(P)-binding" evidence="1">
    <location>
        <begin position="7"/>
        <end position="169"/>
    </location>
</feature>
<dbReference type="PANTHER" id="PTHR43355">
    <property type="entry name" value="FLAVIN REDUCTASE (NADPH)"/>
    <property type="match status" value="1"/>
</dbReference>
<evidence type="ECO:0000313" key="3">
    <source>
        <dbReference type="Proteomes" id="UP000664521"/>
    </source>
</evidence>
<evidence type="ECO:0000259" key="1">
    <source>
        <dbReference type="Pfam" id="PF13460"/>
    </source>
</evidence>
<dbReference type="OrthoDB" id="10254221at2759"/>
<name>A0A8H3EUT8_9LECA</name>
<sequence>MKVLLLGATGNIGSRLLPALQAHGHQVVALVRSETKLKDLVPSSITARTAVVVGNADDSKTVRDALVHNRCEALVNSAGLASVFPWQAPRMQGIIQAVATAAVEASKEMGKPIRAWFLGGMTALDYPGFGGIKLTRYLPMFAEHVHTFAFLQSKPLENLQWSMLCPSVMLPASQSVEALTTPRGNPLLAATDVPSNFRDLYVSWLPFLGPLITIMGNASRYNTKLEDCADFIAADLKSGEKTFVGHRVGIIDTGKTKQT</sequence>
<dbReference type="InterPro" id="IPR051606">
    <property type="entry name" value="Polyketide_Oxido-like"/>
</dbReference>
<dbReference type="InterPro" id="IPR016040">
    <property type="entry name" value="NAD(P)-bd_dom"/>
</dbReference>
<evidence type="ECO:0000313" key="2">
    <source>
        <dbReference type="EMBL" id="CAF9912045.1"/>
    </source>
</evidence>
<reference evidence="2" key="1">
    <citation type="submission" date="2021-03" db="EMBL/GenBank/DDBJ databases">
        <authorList>
            <person name="Tagirdzhanova G."/>
        </authorList>
    </citation>
    <scope>NUCLEOTIDE SEQUENCE</scope>
</reference>
<dbReference type="Proteomes" id="UP000664521">
    <property type="component" value="Unassembled WGS sequence"/>
</dbReference>
<dbReference type="PANTHER" id="PTHR43355:SF7">
    <property type="entry name" value="NAD(P)-BINDING DOMAIN-CONTAINING PROTEIN"/>
    <property type="match status" value="1"/>
</dbReference>
<protein>
    <recommendedName>
        <fullName evidence="1">NAD(P)-binding domain-containing protein</fullName>
    </recommendedName>
</protein>
<dbReference type="EMBL" id="CAJPDS010000011">
    <property type="protein sequence ID" value="CAF9912045.1"/>
    <property type="molecule type" value="Genomic_DNA"/>
</dbReference>
<dbReference type="SUPFAM" id="SSF51735">
    <property type="entry name" value="NAD(P)-binding Rossmann-fold domains"/>
    <property type="match status" value="1"/>
</dbReference>
<gene>
    <name evidence="2" type="ORF">HETSPECPRED_000810</name>
</gene>
<keyword evidence="3" id="KW-1185">Reference proteome</keyword>
<accession>A0A8H3EUT8</accession>
<comment type="caution">
    <text evidence="2">The sequence shown here is derived from an EMBL/GenBank/DDBJ whole genome shotgun (WGS) entry which is preliminary data.</text>
</comment>
<dbReference type="GO" id="GO:0016646">
    <property type="term" value="F:oxidoreductase activity, acting on the CH-NH group of donors, NAD or NADP as acceptor"/>
    <property type="evidence" value="ECO:0007669"/>
    <property type="project" value="TreeGrafter"/>
</dbReference>